<dbReference type="InterPro" id="IPR026030">
    <property type="entry name" value="Pur-cyt_permease_Fcy2/21/22"/>
</dbReference>
<feature type="transmembrane region" description="Helical" evidence="3">
    <location>
        <begin position="197"/>
        <end position="221"/>
    </location>
</feature>
<gene>
    <name evidence="4" type="ORF">T440DRAFT_493978</name>
</gene>
<dbReference type="GO" id="GO:0005886">
    <property type="term" value="C:plasma membrane"/>
    <property type="evidence" value="ECO:0007669"/>
    <property type="project" value="TreeGrafter"/>
</dbReference>
<dbReference type="PANTHER" id="PTHR31806">
    <property type="entry name" value="PURINE-CYTOSINE PERMEASE FCY2-RELATED"/>
    <property type="match status" value="1"/>
</dbReference>
<dbReference type="PIRSF" id="PIRSF002744">
    <property type="entry name" value="Pur-cyt_permease"/>
    <property type="match status" value="1"/>
</dbReference>
<feature type="transmembrane region" description="Helical" evidence="3">
    <location>
        <begin position="233"/>
        <end position="257"/>
    </location>
</feature>
<keyword evidence="2 3" id="KW-0472">Membrane</keyword>
<dbReference type="AlphaFoldDB" id="A0A6A7ARF2"/>
<accession>A0A6A7ARF2</accession>
<feature type="transmembrane region" description="Helical" evidence="3">
    <location>
        <begin position="95"/>
        <end position="118"/>
    </location>
</feature>
<evidence type="ECO:0000313" key="4">
    <source>
        <dbReference type="EMBL" id="KAF2844695.1"/>
    </source>
</evidence>
<evidence type="ECO:0000256" key="1">
    <source>
        <dbReference type="ARBA" id="ARBA00022448"/>
    </source>
</evidence>
<dbReference type="Gene3D" id="1.10.4160.10">
    <property type="entry name" value="Hydantoin permease"/>
    <property type="match status" value="1"/>
</dbReference>
<sequence length="436" mass="47524">MSLLLDVEKTVVGSQSQGQRATYCDDGAAVAGEFFALVDGTLGKLHQFAGTFGVEQRGVELVPDNERTHIGFKSYPNVAITAFIIRARLTIGNRLLTICQWFSANFVLLGTIPLYFFSSFGAEFGLRQILIATFNIVACLGWSIAVNNNVPGYAENWSWFLTFIIFLITLGVFAHSSGDSFNVLKSVGVGTFEMGGVLSFGATIFGFATGWAPYAAAYNVYQPSSNSKRKISAWSYAGLSTALCFTESLGIAVMNAITIDDGNNKYQHSLESSCTGGLVGAVLFEPLGAFGKFYVVVLALSIVAHNCPNIYSFALSVQVFGKWTQAIPRFIWTDSDFFTVLDNFMVFIGCWLALYEGIPLTEHFIFRRGFGGDQRYTNQPDKLPLGFAAITSSCCDIAVMICGIKQPWFVGRIVRHAGKAPFGGDVGFSSRLHLLQ</sequence>
<dbReference type="PANTHER" id="PTHR31806:SF1">
    <property type="entry name" value="PURINE-CYTOSINE PERMEASE FCY2-RELATED"/>
    <property type="match status" value="1"/>
</dbReference>
<evidence type="ECO:0000256" key="2">
    <source>
        <dbReference type="PIRNR" id="PIRNR002744"/>
    </source>
</evidence>
<keyword evidence="1 2" id="KW-0813">Transport</keyword>
<keyword evidence="3" id="KW-1133">Transmembrane helix</keyword>
<evidence type="ECO:0000313" key="5">
    <source>
        <dbReference type="Proteomes" id="UP000799423"/>
    </source>
</evidence>
<dbReference type="Proteomes" id="UP000799423">
    <property type="component" value="Unassembled WGS sequence"/>
</dbReference>
<feature type="transmembrane region" description="Helical" evidence="3">
    <location>
        <begin position="157"/>
        <end position="177"/>
    </location>
</feature>
<proteinExistence type="inferred from homology"/>
<feature type="transmembrane region" description="Helical" evidence="3">
    <location>
        <begin position="124"/>
        <end position="145"/>
    </location>
</feature>
<evidence type="ECO:0000256" key="3">
    <source>
        <dbReference type="SAM" id="Phobius"/>
    </source>
</evidence>
<reference evidence="4" key="1">
    <citation type="submission" date="2020-01" db="EMBL/GenBank/DDBJ databases">
        <authorList>
            <consortium name="DOE Joint Genome Institute"/>
            <person name="Haridas S."/>
            <person name="Albert R."/>
            <person name="Binder M."/>
            <person name="Bloem J."/>
            <person name="Labutti K."/>
            <person name="Salamov A."/>
            <person name="Andreopoulos B."/>
            <person name="Baker S.E."/>
            <person name="Barry K."/>
            <person name="Bills G."/>
            <person name="Bluhm B.H."/>
            <person name="Cannon C."/>
            <person name="Castanera R."/>
            <person name="Culley D.E."/>
            <person name="Daum C."/>
            <person name="Ezra D."/>
            <person name="Gonzalez J.B."/>
            <person name="Henrissat B."/>
            <person name="Kuo A."/>
            <person name="Liang C."/>
            <person name="Lipzen A."/>
            <person name="Lutzoni F."/>
            <person name="Magnuson J."/>
            <person name="Mondo S."/>
            <person name="Nolan M."/>
            <person name="Ohm R."/>
            <person name="Pangilinan J."/>
            <person name="Park H.-J."/>
            <person name="Ramirez L."/>
            <person name="Alfaro M."/>
            <person name="Sun H."/>
            <person name="Tritt A."/>
            <person name="Yoshinaga Y."/>
            <person name="Zwiers L.-H."/>
            <person name="Turgeon B.G."/>
            <person name="Goodwin S.B."/>
            <person name="Spatafora J.W."/>
            <person name="Crous P.W."/>
            <person name="Grigoriev I.V."/>
        </authorList>
    </citation>
    <scope>NUCLEOTIDE SEQUENCE</scope>
    <source>
        <strain evidence="4">IPT5</strain>
    </source>
</reference>
<dbReference type="GO" id="GO:0000329">
    <property type="term" value="C:fungal-type vacuole membrane"/>
    <property type="evidence" value="ECO:0007669"/>
    <property type="project" value="TreeGrafter"/>
</dbReference>
<name>A0A6A7ARF2_9PLEO</name>
<keyword evidence="5" id="KW-1185">Reference proteome</keyword>
<dbReference type="OrthoDB" id="2116389at2759"/>
<keyword evidence="3" id="KW-0812">Transmembrane</keyword>
<comment type="similarity">
    <text evidence="2">Belongs to the purine-cytosine permease (2.A.39) family.</text>
</comment>
<dbReference type="GO" id="GO:0022857">
    <property type="term" value="F:transmembrane transporter activity"/>
    <property type="evidence" value="ECO:0007669"/>
    <property type="project" value="InterPro"/>
</dbReference>
<protein>
    <submittedName>
        <fullName evidence="4">Uncharacterized protein</fullName>
    </submittedName>
</protein>
<dbReference type="EMBL" id="MU006367">
    <property type="protein sequence ID" value="KAF2844695.1"/>
    <property type="molecule type" value="Genomic_DNA"/>
</dbReference>
<feature type="transmembrane region" description="Helical" evidence="3">
    <location>
        <begin position="337"/>
        <end position="358"/>
    </location>
</feature>
<organism evidence="4 5">
    <name type="scientific">Plenodomus tracheiphilus IPT5</name>
    <dbReference type="NCBI Taxonomy" id="1408161"/>
    <lineage>
        <taxon>Eukaryota</taxon>
        <taxon>Fungi</taxon>
        <taxon>Dikarya</taxon>
        <taxon>Ascomycota</taxon>
        <taxon>Pezizomycotina</taxon>
        <taxon>Dothideomycetes</taxon>
        <taxon>Pleosporomycetidae</taxon>
        <taxon>Pleosporales</taxon>
        <taxon>Pleosporineae</taxon>
        <taxon>Leptosphaeriaceae</taxon>
        <taxon>Plenodomus</taxon>
    </lineage>
</organism>